<evidence type="ECO:0000259" key="1">
    <source>
        <dbReference type="PROSITE" id="PS50995"/>
    </source>
</evidence>
<name>A0A7V7PKM3_9HYPH</name>
<reference evidence="2 3" key="1">
    <citation type="submission" date="2019-09" db="EMBL/GenBank/DDBJ databases">
        <title>YIM 132180 draft genome.</title>
        <authorList>
            <person name="Zhang K."/>
        </authorList>
    </citation>
    <scope>NUCLEOTIDE SEQUENCE [LARGE SCALE GENOMIC DNA]</scope>
    <source>
        <strain evidence="2 3">YIM 132180</strain>
    </source>
</reference>
<dbReference type="Gene3D" id="1.10.10.10">
    <property type="entry name" value="Winged helix-like DNA-binding domain superfamily/Winged helix DNA-binding domain"/>
    <property type="match status" value="1"/>
</dbReference>
<dbReference type="GO" id="GO:0003700">
    <property type="term" value="F:DNA-binding transcription factor activity"/>
    <property type="evidence" value="ECO:0007669"/>
    <property type="project" value="InterPro"/>
</dbReference>
<accession>A0A7V7PKM3</accession>
<dbReference type="SMART" id="SM00347">
    <property type="entry name" value="HTH_MARR"/>
    <property type="match status" value="1"/>
</dbReference>
<gene>
    <name evidence="2" type="ORF">F6X38_21365</name>
</gene>
<dbReference type="PROSITE" id="PS50995">
    <property type="entry name" value="HTH_MARR_2"/>
    <property type="match status" value="1"/>
</dbReference>
<feature type="domain" description="HTH marR-type" evidence="1">
    <location>
        <begin position="21"/>
        <end position="157"/>
    </location>
</feature>
<dbReference type="InterPro" id="IPR000835">
    <property type="entry name" value="HTH_MarR-typ"/>
</dbReference>
<dbReference type="InterPro" id="IPR036390">
    <property type="entry name" value="WH_DNA-bd_sf"/>
</dbReference>
<organism evidence="2 3">
    <name type="scientific">Plantimonas leprariae</name>
    <dbReference type="NCBI Taxonomy" id="2615207"/>
    <lineage>
        <taxon>Bacteria</taxon>
        <taxon>Pseudomonadati</taxon>
        <taxon>Pseudomonadota</taxon>
        <taxon>Alphaproteobacteria</taxon>
        <taxon>Hyphomicrobiales</taxon>
        <taxon>Aurantimonadaceae</taxon>
        <taxon>Plantimonas</taxon>
    </lineage>
</organism>
<proteinExistence type="predicted"/>
<sequence length="157" mass="17224">MPSDVADLFDLFETASLGSPRNAIGFVMWRVIHRYERELEQALRPLDLTHLQFTLLALAAWTRKQGEVPSQAELARAGDIHVMQVSNVLKALESKALIARSAAEGNATAKSVVLTVKGLETLRAAFPIAIEVQHRLFGEAGRPGGTLLEALVELDRR</sequence>
<keyword evidence="3" id="KW-1185">Reference proteome</keyword>
<protein>
    <submittedName>
        <fullName evidence="2">MarR family transcriptional regulator</fullName>
    </submittedName>
</protein>
<dbReference type="SUPFAM" id="SSF46785">
    <property type="entry name" value="Winged helix' DNA-binding domain"/>
    <property type="match status" value="1"/>
</dbReference>
<dbReference type="RefSeq" id="WP_150973422.1">
    <property type="nucleotide sequence ID" value="NZ_VZDO01000023.1"/>
</dbReference>
<dbReference type="InterPro" id="IPR036388">
    <property type="entry name" value="WH-like_DNA-bd_sf"/>
</dbReference>
<evidence type="ECO:0000313" key="2">
    <source>
        <dbReference type="EMBL" id="KAB0676444.1"/>
    </source>
</evidence>
<comment type="caution">
    <text evidence="2">The sequence shown here is derived from an EMBL/GenBank/DDBJ whole genome shotgun (WGS) entry which is preliminary data.</text>
</comment>
<dbReference type="EMBL" id="VZDO01000023">
    <property type="protein sequence ID" value="KAB0676444.1"/>
    <property type="molecule type" value="Genomic_DNA"/>
</dbReference>
<dbReference type="AlphaFoldDB" id="A0A7V7PKM3"/>
<dbReference type="Proteomes" id="UP000432089">
    <property type="component" value="Unassembled WGS sequence"/>
</dbReference>
<evidence type="ECO:0000313" key="3">
    <source>
        <dbReference type="Proteomes" id="UP000432089"/>
    </source>
</evidence>